<proteinExistence type="predicted"/>
<evidence type="ECO:0000313" key="3">
    <source>
        <dbReference type="Proteomes" id="UP000239485"/>
    </source>
</evidence>
<keyword evidence="1" id="KW-0812">Transmembrane</keyword>
<organism evidence="2 3">
    <name type="scientific">Kineococcus xinjiangensis</name>
    <dbReference type="NCBI Taxonomy" id="512762"/>
    <lineage>
        <taxon>Bacteria</taxon>
        <taxon>Bacillati</taxon>
        <taxon>Actinomycetota</taxon>
        <taxon>Actinomycetes</taxon>
        <taxon>Kineosporiales</taxon>
        <taxon>Kineosporiaceae</taxon>
        <taxon>Kineococcus</taxon>
    </lineage>
</organism>
<dbReference type="EMBL" id="PTJD01000018">
    <property type="protein sequence ID" value="PPK92015.1"/>
    <property type="molecule type" value="Genomic_DNA"/>
</dbReference>
<dbReference type="AlphaFoldDB" id="A0A2S6ICS1"/>
<sequence length="158" mass="15322">MTGAGSAAAGGADEGRILLLSLAYALIAVVLVLVVGAASAVHLQRKGVLALADAAAVDAADALDPAGYYAPDGGLGAVGVPLSDASVRASAEEFLERAAAAGAGGDVAVGEGTGSPDGRTAVVVLVARLEPPWASAGPLRLGEGFVVRVTSRAVARIP</sequence>
<gene>
    <name evidence="2" type="ORF">CLV92_11859</name>
</gene>
<protein>
    <recommendedName>
        <fullName evidence="4">Flp pilus-assembly TadE/G-like protein</fullName>
    </recommendedName>
</protein>
<name>A0A2S6ICS1_9ACTN</name>
<dbReference type="Proteomes" id="UP000239485">
    <property type="component" value="Unassembled WGS sequence"/>
</dbReference>
<evidence type="ECO:0000313" key="2">
    <source>
        <dbReference type="EMBL" id="PPK92015.1"/>
    </source>
</evidence>
<dbReference type="RefSeq" id="WP_146099664.1">
    <property type="nucleotide sequence ID" value="NZ_PTJD01000018.1"/>
</dbReference>
<keyword evidence="1" id="KW-0472">Membrane</keyword>
<keyword evidence="3" id="KW-1185">Reference proteome</keyword>
<comment type="caution">
    <text evidence="2">The sequence shown here is derived from an EMBL/GenBank/DDBJ whole genome shotgun (WGS) entry which is preliminary data.</text>
</comment>
<evidence type="ECO:0008006" key="4">
    <source>
        <dbReference type="Google" id="ProtNLM"/>
    </source>
</evidence>
<accession>A0A2S6ICS1</accession>
<evidence type="ECO:0000256" key="1">
    <source>
        <dbReference type="SAM" id="Phobius"/>
    </source>
</evidence>
<reference evidence="2 3" key="1">
    <citation type="submission" date="2018-02" db="EMBL/GenBank/DDBJ databases">
        <title>Genomic Encyclopedia of Archaeal and Bacterial Type Strains, Phase II (KMG-II): from individual species to whole genera.</title>
        <authorList>
            <person name="Goeker M."/>
        </authorList>
    </citation>
    <scope>NUCLEOTIDE SEQUENCE [LARGE SCALE GENOMIC DNA]</scope>
    <source>
        <strain evidence="2 3">DSM 22857</strain>
    </source>
</reference>
<feature type="transmembrane region" description="Helical" evidence="1">
    <location>
        <begin position="17"/>
        <end position="41"/>
    </location>
</feature>
<keyword evidence="1" id="KW-1133">Transmembrane helix</keyword>